<reference evidence="1 2" key="1">
    <citation type="submission" date="2016-12" db="EMBL/GenBank/DDBJ databases">
        <title>The genomes of Aspergillus section Nigri reveals drivers in fungal speciation.</title>
        <authorList>
            <consortium name="DOE Joint Genome Institute"/>
            <person name="Vesth T.C."/>
            <person name="Nybo J."/>
            <person name="Theobald S."/>
            <person name="Brandl J."/>
            <person name="Frisvad J.C."/>
            <person name="Nielsen K.F."/>
            <person name="Lyhne E.K."/>
            <person name="Kogle M.E."/>
            <person name="Kuo A."/>
            <person name="Riley R."/>
            <person name="Clum A."/>
            <person name="Nolan M."/>
            <person name="Lipzen A."/>
            <person name="Salamov A."/>
            <person name="Henrissat B."/>
            <person name="Wiebenga A."/>
            <person name="De Vries R.P."/>
            <person name="Grigoriev I.V."/>
            <person name="Mortensen U.H."/>
            <person name="Andersen M.R."/>
            <person name="Baker S.E."/>
        </authorList>
    </citation>
    <scope>NUCLEOTIDE SEQUENCE [LARGE SCALE GENOMIC DNA]</scope>
    <source>
        <strain evidence="1 2">JOP 1030-1</strain>
    </source>
</reference>
<keyword evidence="2" id="KW-1185">Reference proteome</keyword>
<accession>A0A318Z2C7</accession>
<sequence length="107" mass="12014">MGPLGPASCWPYGKTGIWQVSFSSLGTRRGVGPRWKTLSRLREVGRHCWTSWGTRGHRPKSGRRNEVDQSGCHQATQVRVCSYCVSIIVVCFEDQLPRSDGATRIEH</sequence>
<evidence type="ECO:0000313" key="1">
    <source>
        <dbReference type="EMBL" id="PYH41451.1"/>
    </source>
</evidence>
<dbReference type="Proteomes" id="UP000248349">
    <property type="component" value="Unassembled WGS sequence"/>
</dbReference>
<dbReference type="EMBL" id="KZ821264">
    <property type="protein sequence ID" value="PYH41451.1"/>
    <property type="molecule type" value="Genomic_DNA"/>
</dbReference>
<evidence type="ECO:0000313" key="2">
    <source>
        <dbReference type="Proteomes" id="UP000248349"/>
    </source>
</evidence>
<gene>
    <name evidence="1" type="ORF">BP01DRAFT_169138</name>
</gene>
<protein>
    <submittedName>
        <fullName evidence="1">Uncharacterized protein</fullName>
    </submittedName>
</protein>
<dbReference type="AlphaFoldDB" id="A0A318Z2C7"/>
<organism evidence="1 2">
    <name type="scientific">Aspergillus saccharolyticus JOP 1030-1</name>
    <dbReference type="NCBI Taxonomy" id="1450539"/>
    <lineage>
        <taxon>Eukaryota</taxon>
        <taxon>Fungi</taxon>
        <taxon>Dikarya</taxon>
        <taxon>Ascomycota</taxon>
        <taxon>Pezizomycotina</taxon>
        <taxon>Eurotiomycetes</taxon>
        <taxon>Eurotiomycetidae</taxon>
        <taxon>Eurotiales</taxon>
        <taxon>Aspergillaceae</taxon>
        <taxon>Aspergillus</taxon>
        <taxon>Aspergillus subgen. Circumdati</taxon>
    </lineage>
</organism>
<dbReference type="RefSeq" id="XP_025427433.1">
    <property type="nucleotide sequence ID" value="XM_025570760.1"/>
</dbReference>
<proteinExistence type="predicted"/>
<dbReference type="GeneID" id="37071988"/>
<name>A0A318Z2C7_9EURO</name>